<gene>
    <name evidence="1" type="ORF">PPRIM_AZ9-3.1.T0370282</name>
</gene>
<proteinExistence type="predicted"/>
<evidence type="ECO:0000313" key="1">
    <source>
        <dbReference type="EMBL" id="CAD8065459.1"/>
    </source>
</evidence>
<dbReference type="Pfam" id="PF05013">
    <property type="entry name" value="FGase"/>
    <property type="match status" value="1"/>
</dbReference>
<dbReference type="Proteomes" id="UP000688137">
    <property type="component" value="Unassembled WGS sequence"/>
</dbReference>
<organism evidence="1 2">
    <name type="scientific">Paramecium primaurelia</name>
    <dbReference type="NCBI Taxonomy" id="5886"/>
    <lineage>
        <taxon>Eukaryota</taxon>
        <taxon>Sar</taxon>
        <taxon>Alveolata</taxon>
        <taxon>Ciliophora</taxon>
        <taxon>Intramacronucleata</taxon>
        <taxon>Oligohymenophorea</taxon>
        <taxon>Peniculida</taxon>
        <taxon>Parameciidae</taxon>
        <taxon>Paramecium</taxon>
    </lineage>
</organism>
<reference evidence="1" key="1">
    <citation type="submission" date="2021-01" db="EMBL/GenBank/DDBJ databases">
        <authorList>
            <consortium name="Genoscope - CEA"/>
            <person name="William W."/>
        </authorList>
    </citation>
    <scope>NUCLEOTIDE SEQUENCE</scope>
</reference>
<dbReference type="InterPro" id="IPR007709">
    <property type="entry name" value="N-FG_amidohydro"/>
</dbReference>
<accession>A0A8S1LF07</accession>
<name>A0A8S1LF07_PARPR</name>
<protein>
    <recommendedName>
        <fullName evidence="3">N-formylglutamate amidohydrolase</fullName>
    </recommendedName>
</protein>
<evidence type="ECO:0008006" key="3">
    <source>
        <dbReference type="Google" id="ProtNLM"/>
    </source>
</evidence>
<keyword evidence="2" id="KW-1185">Reference proteome</keyword>
<dbReference type="OMA" id="WHIGTLY"/>
<evidence type="ECO:0000313" key="2">
    <source>
        <dbReference type="Proteomes" id="UP000688137"/>
    </source>
</evidence>
<dbReference type="AlphaFoldDB" id="A0A8S1LF07"/>
<sequence length="250" mass="29083">MQIQNYRQYENSDVFKYGNNNRLLFTCDHATNVLPQGLEWSKDDLTNFANTHWAVDIGALNLAKYLANQTESTLVHSKYSRLYCDVNRQIQSESLFRQTGDNQQIELNQNLSLEEQWIRIQYHSNYHFQVRQTIHELKPNFIYSIHSFTPEYEGKKRDVEIGILTSIFDEFGEAHQQILKNKGYDCRINEPYTGKKGLNFSIDCACLTFAKPIVGTLFEVRNDILSNPERFAKVSADILATILEVIGKWK</sequence>
<dbReference type="EMBL" id="CAJJDM010000036">
    <property type="protein sequence ID" value="CAD8065459.1"/>
    <property type="molecule type" value="Genomic_DNA"/>
</dbReference>
<comment type="caution">
    <text evidence="1">The sequence shown here is derived from an EMBL/GenBank/DDBJ whole genome shotgun (WGS) entry which is preliminary data.</text>
</comment>